<dbReference type="RefSeq" id="WP_169530361.1">
    <property type="nucleotide sequence ID" value="NZ_JABBGH010000001.1"/>
</dbReference>
<feature type="region of interest" description="Disordered" evidence="1">
    <location>
        <begin position="162"/>
        <end position="184"/>
    </location>
</feature>
<keyword evidence="3" id="KW-1185">Reference proteome</keyword>
<name>A0A7Y0AD26_9BACT</name>
<sequence length="184" mass="20826">MEVLLPPDAQMSTFDTEKIVRLLHHASGTVRARALPTIGARLTTTPALKEYLFTSVEDPANLQLVFYEFIKVAWIAALVILDYGDTTDLSRLKDLVAKWPLSEQKGFLLYSKDHQKFDKLLSATIPNKPASITITESDVVHYEVRLSEQADPVHVRVSTLTPRQRNGRLRHRRTRQSFKNSTAG</sequence>
<feature type="compositionally biased region" description="Basic residues" evidence="1">
    <location>
        <begin position="165"/>
        <end position="176"/>
    </location>
</feature>
<comment type="caution">
    <text evidence="2">The sequence shown here is derived from an EMBL/GenBank/DDBJ whole genome shotgun (WGS) entry which is preliminary data.</text>
</comment>
<gene>
    <name evidence="2" type="ORF">HHL22_07795</name>
</gene>
<dbReference type="Proteomes" id="UP000559626">
    <property type="component" value="Unassembled WGS sequence"/>
</dbReference>
<organism evidence="2 3">
    <name type="scientific">Hymenobacter polaris</name>
    <dbReference type="NCBI Taxonomy" id="2682546"/>
    <lineage>
        <taxon>Bacteria</taxon>
        <taxon>Pseudomonadati</taxon>
        <taxon>Bacteroidota</taxon>
        <taxon>Cytophagia</taxon>
        <taxon>Cytophagales</taxon>
        <taxon>Hymenobacteraceae</taxon>
        <taxon>Hymenobacter</taxon>
    </lineage>
</organism>
<protein>
    <submittedName>
        <fullName evidence="2">Uncharacterized protein</fullName>
    </submittedName>
</protein>
<evidence type="ECO:0000313" key="3">
    <source>
        <dbReference type="Proteomes" id="UP000559626"/>
    </source>
</evidence>
<evidence type="ECO:0000313" key="2">
    <source>
        <dbReference type="EMBL" id="NML65107.1"/>
    </source>
</evidence>
<dbReference type="AlphaFoldDB" id="A0A7Y0AD26"/>
<dbReference type="EMBL" id="JABBGH010000001">
    <property type="protein sequence ID" value="NML65107.1"/>
    <property type="molecule type" value="Genomic_DNA"/>
</dbReference>
<evidence type="ECO:0000256" key="1">
    <source>
        <dbReference type="SAM" id="MobiDB-lite"/>
    </source>
</evidence>
<proteinExistence type="predicted"/>
<reference evidence="2 3" key="1">
    <citation type="submission" date="2020-04" db="EMBL/GenBank/DDBJ databases">
        <title>Hymenobacter polaris sp. nov., isolated from Arctic soil.</title>
        <authorList>
            <person name="Dahal R.H."/>
        </authorList>
    </citation>
    <scope>NUCLEOTIDE SEQUENCE [LARGE SCALE GENOMIC DNA]</scope>
    <source>
        <strain evidence="2 3">RP-2-7</strain>
    </source>
</reference>
<accession>A0A7Y0AD26</accession>